<dbReference type="Proteomes" id="UP001157137">
    <property type="component" value="Unassembled WGS sequence"/>
</dbReference>
<evidence type="ECO:0000313" key="2">
    <source>
        <dbReference type="Proteomes" id="UP001157137"/>
    </source>
</evidence>
<dbReference type="EMBL" id="BSRA01000002">
    <property type="protein sequence ID" value="GLV12708.1"/>
    <property type="molecule type" value="Genomic_DNA"/>
</dbReference>
<accession>A0AA37U107</accession>
<comment type="caution">
    <text evidence="1">The sequence shown here is derived from an EMBL/GenBank/DDBJ whole genome shotgun (WGS) entry which is preliminary data.</text>
</comment>
<gene>
    <name evidence="1" type="ORF">Heshes_03920</name>
</gene>
<evidence type="ECO:0000313" key="1">
    <source>
        <dbReference type="EMBL" id="GLV12708.1"/>
    </source>
</evidence>
<reference evidence="1" key="1">
    <citation type="submission" date="2023-02" db="EMBL/GenBank/DDBJ databases">
        <title>Proposal of a novel subspecies: Alicyclobacillus hesperidum subspecies aegle.</title>
        <authorList>
            <person name="Goto K."/>
            <person name="Fujii T."/>
            <person name="Yasui K."/>
            <person name="Mochida K."/>
            <person name="Kato-Tanaka Y."/>
            <person name="Morohoshi S."/>
            <person name="An S.Y."/>
            <person name="Kasai H."/>
            <person name="Yokota A."/>
        </authorList>
    </citation>
    <scope>NUCLEOTIDE SEQUENCE</scope>
    <source>
        <strain evidence="1">DSM 12766</strain>
    </source>
</reference>
<proteinExistence type="predicted"/>
<name>A0AA37U107_9BACL</name>
<organism evidence="1 2">
    <name type="scientific">Alicyclobacillus hesperidum</name>
    <dbReference type="NCBI Taxonomy" id="89784"/>
    <lineage>
        <taxon>Bacteria</taxon>
        <taxon>Bacillati</taxon>
        <taxon>Bacillota</taxon>
        <taxon>Bacilli</taxon>
        <taxon>Bacillales</taxon>
        <taxon>Alicyclobacillaceae</taxon>
        <taxon>Alicyclobacillus</taxon>
    </lineage>
</organism>
<protein>
    <submittedName>
        <fullName evidence="1">Uncharacterized protein</fullName>
    </submittedName>
</protein>
<sequence length="61" mass="7214">MHNEDWSLRDDMIWCVICHQLRDSKHAESEMHTCFRLMPSGMYRFGVCSLHQGDADEDVSR</sequence>
<dbReference type="AlphaFoldDB" id="A0AA37U107"/>